<evidence type="ECO:0000313" key="2">
    <source>
        <dbReference type="Proteomes" id="UP000183812"/>
    </source>
</evidence>
<organism evidence="1 2">
    <name type="scientific">Rhodobacter capsulatus</name>
    <name type="common">Rhodopseudomonas capsulata</name>
    <dbReference type="NCBI Taxonomy" id="1061"/>
    <lineage>
        <taxon>Bacteria</taxon>
        <taxon>Pseudomonadati</taxon>
        <taxon>Pseudomonadota</taxon>
        <taxon>Alphaproteobacteria</taxon>
        <taxon>Rhodobacterales</taxon>
        <taxon>Rhodobacter group</taxon>
        <taxon>Rhodobacter</taxon>
    </lineage>
</organism>
<sequence length="112" mass="12397">MSMPRLNRKLVLEEALRVADGAGGHRLDWVAKGVLWAEVTAGSGTERAGEFVTLASVPWTIVVRAAPVGAARRPKPEQRFREGSRIFRILAVAERDREGHYLTCFAREEVVA</sequence>
<reference evidence="1 2" key="1">
    <citation type="submission" date="2016-10" db="EMBL/GenBank/DDBJ databases">
        <authorList>
            <person name="de Groot N.N."/>
        </authorList>
    </citation>
    <scope>NUCLEOTIDE SEQUENCE [LARGE SCALE GENOMIC DNA]</scope>
    <source>
        <strain evidence="2">DSM 938 / 37b4</strain>
    </source>
</reference>
<dbReference type="Proteomes" id="UP000183812">
    <property type="component" value="Unassembled WGS sequence"/>
</dbReference>
<dbReference type="OrthoDB" id="7570189at2"/>
<name>A0A1G7HTF3_RHOCA</name>
<accession>A0A1G7HTF3</accession>
<evidence type="ECO:0000313" key="1">
    <source>
        <dbReference type="EMBL" id="SDF03613.1"/>
    </source>
</evidence>
<dbReference type="InterPro" id="IPR038666">
    <property type="entry name" value="SSP1_head-tail_sf"/>
</dbReference>
<dbReference type="AlphaFoldDB" id="A0A1G7HTF3"/>
<gene>
    <name evidence="1" type="ORF">SAMN04244550_01556</name>
</gene>
<dbReference type="EMBL" id="FNAY01000006">
    <property type="protein sequence ID" value="SDF03613.1"/>
    <property type="molecule type" value="Genomic_DNA"/>
</dbReference>
<dbReference type="RefSeq" id="WP_074553396.1">
    <property type="nucleotide sequence ID" value="NZ_CP119563.1"/>
</dbReference>
<proteinExistence type="predicted"/>
<protein>
    <submittedName>
        <fullName evidence="1">Head-tail adaptor</fullName>
    </submittedName>
</protein>
<dbReference type="InterPro" id="IPR008767">
    <property type="entry name" value="Phage_SPP1_head-tail_adaptor"/>
</dbReference>
<dbReference type="Gene3D" id="2.40.10.270">
    <property type="entry name" value="Bacteriophage SPP1 head-tail adaptor protein"/>
    <property type="match status" value="1"/>
</dbReference>
<dbReference type="Pfam" id="PF05521">
    <property type="entry name" value="Phage_HCP"/>
    <property type="match status" value="1"/>
</dbReference>